<organism evidence="1 2">
    <name type="scientific">Portunus trituberculatus</name>
    <name type="common">Swimming crab</name>
    <name type="synonym">Neptunus trituberculatus</name>
    <dbReference type="NCBI Taxonomy" id="210409"/>
    <lineage>
        <taxon>Eukaryota</taxon>
        <taxon>Metazoa</taxon>
        <taxon>Ecdysozoa</taxon>
        <taxon>Arthropoda</taxon>
        <taxon>Crustacea</taxon>
        <taxon>Multicrustacea</taxon>
        <taxon>Malacostraca</taxon>
        <taxon>Eumalacostraca</taxon>
        <taxon>Eucarida</taxon>
        <taxon>Decapoda</taxon>
        <taxon>Pleocyemata</taxon>
        <taxon>Brachyura</taxon>
        <taxon>Eubrachyura</taxon>
        <taxon>Portunoidea</taxon>
        <taxon>Portunidae</taxon>
        <taxon>Portuninae</taxon>
        <taxon>Portunus</taxon>
    </lineage>
</organism>
<protein>
    <submittedName>
        <fullName evidence="1">Uncharacterized protein</fullName>
    </submittedName>
</protein>
<sequence>MAAGRIGCRIVWWAVISPSRPDRRVCPPATLTSHLHHFRKAPAEAIRVFKGDFFTILTTY</sequence>
<proteinExistence type="predicted"/>
<name>A0A5B7JAJ2_PORTR</name>
<dbReference type="EMBL" id="VSRR010086418">
    <property type="protein sequence ID" value="MPC91056.1"/>
    <property type="molecule type" value="Genomic_DNA"/>
</dbReference>
<keyword evidence="2" id="KW-1185">Reference proteome</keyword>
<gene>
    <name evidence="1" type="ORF">E2C01_086069</name>
</gene>
<evidence type="ECO:0000313" key="1">
    <source>
        <dbReference type="EMBL" id="MPC91056.1"/>
    </source>
</evidence>
<dbReference type="AlphaFoldDB" id="A0A5B7JAJ2"/>
<comment type="caution">
    <text evidence="1">The sequence shown here is derived from an EMBL/GenBank/DDBJ whole genome shotgun (WGS) entry which is preliminary data.</text>
</comment>
<dbReference type="Proteomes" id="UP000324222">
    <property type="component" value="Unassembled WGS sequence"/>
</dbReference>
<reference evidence="1 2" key="1">
    <citation type="submission" date="2019-05" db="EMBL/GenBank/DDBJ databases">
        <title>Another draft genome of Portunus trituberculatus and its Hox gene families provides insights of decapod evolution.</title>
        <authorList>
            <person name="Jeong J.-H."/>
            <person name="Song I."/>
            <person name="Kim S."/>
            <person name="Choi T."/>
            <person name="Kim D."/>
            <person name="Ryu S."/>
            <person name="Kim W."/>
        </authorList>
    </citation>
    <scope>NUCLEOTIDE SEQUENCE [LARGE SCALE GENOMIC DNA]</scope>
    <source>
        <tissue evidence="1">Muscle</tissue>
    </source>
</reference>
<accession>A0A5B7JAJ2</accession>
<evidence type="ECO:0000313" key="2">
    <source>
        <dbReference type="Proteomes" id="UP000324222"/>
    </source>
</evidence>